<reference evidence="1" key="1">
    <citation type="submission" date="2020-09" db="EMBL/GenBank/DDBJ databases">
        <title>Genome-Enabled Discovery of Anthraquinone Biosynthesis in Senna tora.</title>
        <authorList>
            <person name="Kang S.-H."/>
            <person name="Pandey R.P."/>
            <person name="Lee C.-M."/>
            <person name="Sim J.-S."/>
            <person name="Jeong J.-T."/>
            <person name="Choi B.-S."/>
            <person name="Jung M."/>
            <person name="Ginzburg D."/>
            <person name="Zhao K."/>
            <person name="Won S.Y."/>
            <person name="Oh T.-J."/>
            <person name="Yu Y."/>
            <person name="Kim N.-H."/>
            <person name="Lee O.R."/>
            <person name="Lee T.-H."/>
            <person name="Bashyal P."/>
            <person name="Kim T.-S."/>
            <person name="Lee W.-H."/>
            <person name="Kawkins C."/>
            <person name="Kim C.-K."/>
            <person name="Kim J.S."/>
            <person name="Ahn B.O."/>
            <person name="Rhee S.Y."/>
            <person name="Sohng J.K."/>
        </authorList>
    </citation>
    <scope>NUCLEOTIDE SEQUENCE</scope>
    <source>
        <tissue evidence="1">Leaf</tissue>
    </source>
</reference>
<dbReference type="Proteomes" id="UP000634136">
    <property type="component" value="Unassembled WGS sequence"/>
</dbReference>
<dbReference type="EMBL" id="JAAIUW010000004">
    <property type="protein sequence ID" value="KAF7834086.1"/>
    <property type="molecule type" value="Genomic_DNA"/>
</dbReference>
<evidence type="ECO:0000313" key="2">
    <source>
        <dbReference type="Proteomes" id="UP000634136"/>
    </source>
</evidence>
<name>A0A835C731_9FABA</name>
<proteinExistence type="predicted"/>
<gene>
    <name evidence="1" type="ORF">G2W53_008945</name>
</gene>
<accession>A0A835C731</accession>
<dbReference type="AlphaFoldDB" id="A0A835C731"/>
<protein>
    <submittedName>
        <fullName evidence="1">Uncharacterized protein</fullName>
    </submittedName>
</protein>
<evidence type="ECO:0000313" key="1">
    <source>
        <dbReference type="EMBL" id="KAF7834086.1"/>
    </source>
</evidence>
<sequence length="88" mass="9722">MCNLVGTEKERVRSCTINRCGIFIEQTMRPGSIRSTLRPLRTKGSKKIEGNLSTSDAISPPFSDSKNFFTHSKSIVSLRSALCLTTTL</sequence>
<comment type="caution">
    <text evidence="1">The sequence shown here is derived from an EMBL/GenBank/DDBJ whole genome shotgun (WGS) entry which is preliminary data.</text>
</comment>
<keyword evidence="2" id="KW-1185">Reference proteome</keyword>
<organism evidence="1 2">
    <name type="scientific">Senna tora</name>
    <dbReference type="NCBI Taxonomy" id="362788"/>
    <lineage>
        <taxon>Eukaryota</taxon>
        <taxon>Viridiplantae</taxon>
        <taxon>Streptophyta</taxon>
        <taxon>Embryophyta</taxon>
        <taxon>Tracheophyta</taxon>
        <taxon>Spermatophyta</taxon>
        <taxon>Magnoliopsida</taxon>
        <taxon>eudicotyledons</taxon>
        <taxon>Gunneridae</taxon>
        <taxon>Pentapetalae</taxon>
        <taxon>rosids</taxon>
        <taxon>fabids</taxon>
        <taxon>Fabales</taxon>
        <taxon>Fabaceae</taxon>
        <taxon>Caesalpinioideae</taxon>
        <taxon>Cassia clade</taxon>
        <taxon>Senna</taxon>
    </lineage>
</organism>
<dbReference type="OrthoDB" id="10508099at2759"/>